<proteinExistence type="predicted"/>
<dbReference type="OrthoDB" id="533833at2759"/>
<dbReference type="PANTHER" id="PTHR48478">
    <property type="entry name" value="LECTIN-LIKE"/>
    <property type="match status" value="1"/>
</dbReference>
<dbReference type="GO" id="GO:0030246">
    <property type="term" value="F:carbohydrate binding"/>
    <property type="evidence" value="ECO:0007669"/>
    <property type="project" value="InterPro"/>
</dbReference>
<organism evidence="1 2">
    <name type="scientific">Momordica charantia</name>
    <name type="common">Bitter gourd</name>
    <name type="synonym">Balsam pear</name>
    <dbReference type="NCBI Taxonomy" id="3673"/>
    <lineage>
        <taxon>Eukaryota</taxon>
        <taxon>Viridiplantae</taxon>
        <taxon>Streptophyta</taxon>
        <taxon>Embryophyta</taxon>
        <taxon>Tracheophyta</taxon>
        <taxon>Spermatophyta</taxon>
        <taxon>Magnoliopsida</taxon>
        <taxon>eudicotyledons</taxon>
        <taxon>Gunneridae</taxon>
        <taxon>Pentapetalae</taxon>
        <taxon>rosids</taxon>
        <taxon>fabids</taxon>
        <taxon>Cucurbitales</taxon>
        <taxon>Cucurbitaceae</taxon>
        <taxon>Momordiceae</taxon>
        <taxon>Momordica</taxon>
    </lineage>
</organism>
<reference evidence="2" key="1">
    <citation type="submission" date="2025-08" db="UniProtKB">
        <authorList>
            <consortium name="RefSeq"/>
        </authorList>
    </citation>
    <scope>IDENTIFICATION</scope>
    <source>
        <strain evidence="2">OHB3-1</strain>
    </source>
</reference>
<dbReference type="RefSeq" id="XP_022142435.1">
    <property type="nucleotide sequence ID" value="XM_022286743.1"/>
</dbReference>
<dbReference type="AlphaFoldDB" id="A0A6J1CKX9"/>
<dbReference type="InterPro" id="IPR052147">
    <property type="entry name" value="PP2-like/Lectin"/>
</dbReference>
<sequence length="213" mass="24661">MGNEISSFMDFLQHGNQPNDATGRVDELSDVKFPDGELLYDNKKMRWFDENSNKCYMLFPKALSIEWSSDNRYWKWHSKLSSSNKTIKIIELLNVCWLEINGKIKESDLSPNTLYEAVFEIKITEDAYGWNVPVTISLTEPDGKIYKNKVTLKEKKKAEWVKIPIGEFKVVPDKSGDGEIKFSMYKYGGHWKRGMILKGIVIEPKVNKNKTSH</sequence>
<evidence type="ECO:0000313" key="2">
    <source>
        <dbReference type="RefSeq" id="XP_022142435.1"/>
    </source>
</evidence>
<evidence type="ECO:0000313" key="1">
    <source>
        <dbReference type="Proteomes" id="UP000504603"/>
    </source>
</evidence>
<dbReference type="KEGG" id="mcha:111012571"/>
<name>A0A6J1CKX9_MOMCH</name>
<dbReference type="Proteomes" id="UP000504603">
    <property type="component" value="Unplaced"/>
</dbReference>
<dbReference type="Pfam" id="PF14299">
    <property type="entry name" value="PP2"/>
    <property type="match status" value="1"/>
</dbReference>
<gene>
    <name evidence="2" type="primary">LOC111012571</name>
</gene>
<dbReference type="InterPro" id="IPR025886">
    <property type="entry name" value="PP2-like"/>
</dbReference>
<accession>A0A6J1CKX9</accession>
<dbReference type="GeneID" id="111012571"/>
<keyword evidence="1" id="KW-1185">Reference proteome</keyword>
<dbReference type="PANTHER" id="PTHR48478:SF1">
    <property type="entry name" value="LECTIN-LIKE"/>
    <property type="match status" value="1"/>
</dbReference>
<protein>
    <submittedName>
        <fullName evidence="2">Protein PHLOEM PROTEIN 2-LIKE A1-like isoform X1</fullName>
    </submittedName>
</protein>